<dbReference type="OrthoDB" id="5920040at2759"/>
<accession>A0A0J7NIX6</accession>
<evidence type="ECO:0000313" key="2">
    <source>
        <dbReference type="Proteomes" id="UP000036403"/>
    </source>
</evidence>
<gene>
    <name evidence="1" type="ORF">RF55_7535</name>
</gene>
<dbReference type="PANTHER" id="PTHR47331">
    <property type="entry name" value="PHD-TYPE DOMAIN-CONTAINING PROTEIN"/>
    <property type="match status" value="1"/>
</dbReference>
<dbReference type="EMBL" id="LBMM01004396">
    <property type="protein sequence ID" value="KMQ92465.1"/>
    <property type="molecule type" value="Genomic_DNA"/>
</dbReference>
<dbReference type="Gene3D" id="3.30.420.10">
    <property type="entry name" value="Ribonuclease H-like superfamily/Ribonuclease H"/>
    <property type="match status" value="1"/>
</dbReference>
<dbReference type="Pfam" id="PF05380">
    <property type="entry name" value="Peptidase_A17"/>
    <property type="match status" value="1"/>
</dbReference>
<reference evidence="1 2" key="1">
    <citation type="submission" date="2015-04" db="EMBL/GenBank/DDBJ databases">
        <title>Lasius niger genome sequencing.</title>
        <authorList>
            <person name="Konorov E.A."/>
            <person name="Nikitin M.A."/>
            <person name="Kirill M.V."/>
            <person name="Chang P."/>
        </authorList>
    </citation>
    <scope>NUCLEOTIDE SEQUENCE [LARGE SCALE GENOMIC DNA]</scope>
    <source>
        <tissue evidence="1">Whole</tissue>
    </source>
</reference>
<name>A0A0J7NIX6_LASNI</name>
<comment type="caution">
    <text evidence="1">The sequence shown here is derived from an EMBL/GenBank/DDBJ whole genome shotgun (WGS) entry which is preliminary data.</text>
</comment>
<dbReference type="PANTHER" id="PTHR47331:SF6">
    <property type="entry name" value="DOUBLECORTIN DOMAIN-CONTAINING PROTEIN"/>
    <property type="match status" value="1"/>
</dbReference>
<organism evidence="1 2">
    <name type="scientific">Lasius niger</name>
    <name type="common">Black garden ant</name>
    <dbReference type="NCBI Taxonomy" id="67767"/>
    <lineage>
        <taxon>Eukaryota</taxon>
        <taxon>Metazoa</taxon>
        <taxon>Ecdysozoa</taxon>
        <taxon>Arthropoda</taxon>
        <taxon>Hexapoda</taxon>
        <taxon>Insecta</taxon>
        <taxon>Pterygota</taxon>
        <taxon>Neoptera</taxon>
        <taxon>Endopterygota</taxon>
        <taxon>Hymenoptera</taxon>
        <taxon>Apocrita</taxon>
        <taxon>Aculeata</taxon>
        <taxon>Formicoidea</taxon>
        <taxon>Formicidae</taxon>
        <taxon>Formicinae</taxon>
        <taxon>Lasius</taxon>
        <taxon>Lasius</taxon>
    </lineage>
</organism>
<dbReference type="Proteomes" id="UP000036403">
    <property type="component" value="Unassembled WGS sequence"/>
</dbReference>
<dbReference type="InterPro" id="IPR008042">
    <property type="entry name" value="Retrotrans_Pao"/>
</dbReference>
<dbReference type="STRING" id="67767.A0A0J7NIX6"/>
<evidence type="ECO:0000313" key="1">
    <source>
        <dbReference type="EMBL" id="KMQ92465.1"/>
    </source>
</evidence>
<dbReference type="GO" id="GO:0003676">
    <property type="term" value="F:nucleic acid binding"/>
    <property type="evidence" value="ECO:0007669"/>
    <property type="project" value="InterPro"/>
</dbReference>
<dbReference type="InterPro" id="IPR036397">
    <property type="entry name" value="RNaseH_sf"/>
</dbReference>
<sequence>MTLVAAHGETIKIRKLLDQGSEVSLIQESLVQLLRLPRGRALVPIISVGTQHVGSTRGVVSLRLRSRIDPSVEINVSAFSLPRPIQNLRHPIAPIDIILGADVYGSFLCGSIKRGPSNASVAQETSFGWIIFGPASSVTATSCPASFSIKDINLQEELQKFWLQEEVASSTTSHLNQDELECEKHFLETHSRDSTERYIVRLPFKSNHKLLGEFRSLANYLFDKLAFDEEHHFPQAAKVLRKEKYVDDILSGADSPQEAQSKAAQLIQLLMAGGFRLQKWASNDDSILSGISTSSELSSDGPELVIIVGKIFIQHLWKSQAGWDDPLPQSLAHDWLTFEESLKGVSEISIPRWIGTSSSVRSVELHGFSDASQDALGAVLYLRTFHDYADAKVVLLAAKSKVAPVKRQTIPRLELSAAVLLARLLARELAPDARWHHVAGVDNPVDCLSRGLSPHQLHHHHLWWYGPSWLQGPSVGWPSDIPSIDQSIDLEEHPQKPVHVSTIDYNGPITLNIWRGRGAKYHNGWLAISVCFSTSAVHLETVTTQRKDSSAAYRWLTGRRGICQNLFSDCGTNFIGADATLRRLLPSGSKEFGELSHLLTNDDTNWLLNPPAAPHIGGKWETAVKSIKYHLRRTINEAVLIYEELTTFLIQIEAILNSKPLSLSRTIWKTHTGTFSHRRGTNYHPGAISLNSAHLKATSLAAHLATIITLLVPVVIEVSSTQTLNIKVASPLNTNQSWPH</sequence>
<protein>
    <submittedName>
        <fullName evidence="1">Uncharacterized protein</fullName>
    </submittedName>
</protein>
<dbReference type="PaxDb" id="67767-A0A0J7NIX6"/>
<keyword evidence="2" id="KW-1185">Reference proteome</keyword>
<dbReference type="AlphaFoldDB" id="A0A0J7NIX6"/>
<proteinExistence type="predicted"/>